<evidence type="ECO:0000256" key="4">
    <source>
        <dbReference type="ARBA" id="ARBA00023172"/>
    </source>
</evidence>
<comment type="similarity">
    <text evidence="1">Belongs to the 'phage' integrase family.</text>
</comment>
<sequence>MARLGKEERIDQRASRLRLKPRHLPYWRTVSKGLHIGYYRGKREGSWFARYRPAGSNHDYIKTRLGKCDDRIDADGEGILDWKQALAECNKWIDGLHGDDEQPKDLHLTIRDVVVAHIADRDARDSERAGRPTRSTASSKLKPHVLNDEILSRILLVEISESDLRNWQRRLVQLKGSSKQRVMAELKAALNSVYEEKRRVLPPDFAIRIKHGLKPVFAEACQNESVAREGQVLEDDMVRKIVKAAIAKDTEGDFAMVVMLMAATGARFAQLVRMRVADVQLDQNRLLVPASRKGKGRAKSAIRVAVSKDVADALRIYCADRPAGDILLERWHHRQTGPIAWERITRQPWKTPSEMRRPWKTLVDELKIPDVVPYALRHSSIVRAIKAGLPIRLVAATHDTSVAMIERHYARWITDDLDELSARAVIAL</sequence>
<dbReference type="Pfam" id="PF00589">
    <property type="entry name" value="Phage_integrase"/>
    <property type="match status" value="1"/>
</dbReference>
<dbReference type="AlphaFoldDB" id="A0A975K5I1"/>
<dbReference type="InterPro" id="IPR011010">
    <property type="entry name" value="DNA_brk_join_enz"/>
</dbReference>
<dbReference type="EMBL" id="CP073910">
    <property type="protein sequence ID" value="QUT05174.1"/>
    <property type="molecule type" value="Genomic_DNA"/>
</dbReference>
<evidence type="ECO:0000256" key="2">
    <source>
        <dbReference type="ARBA" id="ARBA00022908"/>
    </source>
</evidence>
<keyword evidence="7" id="KW-1185">Reference proteome</keyword>
<dbReference type="InterPro" id="IPR013762">
    <property type="entry name" value="Integrase-like_cat_sf"/>
</dbReference>
<dbReference type="SUPFAM" id="SSF56349">
    <property type="entry name" value="DNA breaking-rejoining enzymes"/>
    <property type="match status" value="1"/>
</dbReference>
<dbReference type="InterPro" id="IPR050090">
    <property type="entry name" value="Tyrosine_recombinase_XerCD"/>
</dbReference>
<dbReference type="KEGG" id="spph:KFK14_19570"/>
<keyword evidence="2" id="KW-0229">DNA integration</keyword>
<keyword evidence="3" id="KW-0238">DNA-binding</keyword>
<dbReference type="PANTHER" id="PTHR30349">
    <property type="entry name" value="PHAGE INTEGRASE-RELATED"/>
    <property type="match status" value="1"/>
</dbReference>
<evidence type="ECO:0000313" key="6">
    <source>
        <dbReference type="EMBL" id="QUT05174.1"/>
    </source>
</evidence>
<dbReference type="PROSITE" id="PS51898">
    <property type="entry name" value="TYR_RECOMBINASE"/>
    <property type="match status" value="1"/>
</dbReference>
<evidence type="ECO:0000259" key="5">
    <source>
        <dbReference type="PROSITE" id="PS51898"/>
    </source>
</evidence>
<evidence type="ECO:0000313" key="7">
    <source>
        <dbReference type="Proteomes" id="UP000681425"/>
    </source>
</evidence>
<dbReference type="RefSeq" id="WP_212608864.1">
    <property type="nucleotide sequence ID" value="NZ_CP073910.1"/>
</dbReference>
<dbReference type="PANTHER" id="PTHR30349:SF41">
    <property type="entry name" value="INTEGRASE_RECOMBINASE PROTEIN MJ0367-RELATED"/>
    <property type="match status" value="1"/>
</dbReference>
<protein>
    <submittedName>
        <fullName evidence="6">Tyrosine-type recombinase/integrase</fullName>
    </submittedName>
</protein>
<dbReference type="InterPro" id="IPR002104">
    <property type="entry name" value="Integrase_catalytic"/>
</dbReference>
<accession>A0A975K5I1</accession>
<dbReference type="Gene3D" id="1.10.443.10">
    <property type="entry name" value="Intergrase catalytic core"/>
    <property type="match status" value="1"/>
</dbReference>
<evidence type="ECO:0000256" key="1">
    <source>
        <dbReference type="ARBA" id="ARBA00008857"/>
    </source>
</evidence>
<reference evidence="6" key="1">
    <citation type="submission" date="2021-04" db="EMBL/GenBank/DDBJ databases">
        <title>Isolation of p-tert-butylphenol degrading bacteria Sphingobium phenoxybenzoativorans Tas13 from active sludge.</title>
        <authorList>
            <person name="Li Y."/>
        </authorList>
    </citation>
    <scope>NUCLEOTIDE SEQUENCE</scope>
    <source>
        <strain evidence="6">Tas13</strain>
    </source>
</reference>
<dbReference type="Proteomes" id="UP000681425">
    <property type="component" value="Chromosome"/>
</dbReference>
<evidence type="ECO:0000256" key="3">
    <source>
        <dbReference type="ARBA" id="ARBA00023125"/>
    </source>
</evidence>
<feature type="domain" description="Tyr recombinase" evidence="5">
    <location>
        <begin position="228"/>
        <end position="422"/>
    </location>
</feature>
<organism evidence="6 7">
    <name type="scientific">Sphingobium phenoxybenzoativorans</name>
    <dbReference type="NCBI Taxonomy" id="1592790"/>
    <lineage>
        <taxon>Bacteria</taxon>
        <taxon>Pseudomonadati</taxon>
        <taxon>Pseudomonadota</taxon>
        <taxon>Alphaproteobacteria</taxon>
        <taxon>Sphingomonadales</taxon>
        <taxon>Sphingomonadaceae</taxon>
        <taxon>Sphingobium</taxon>
    </lineage>
</organism>
<name>A0A975K5I1_9SPHN</name>
<gene>
    <name evidence="6" type="ORF">KFK14_19570</name>
</gene>
<proteinExistence type="inferred from homology"/>
<dbReference type="GO" id="GO:0003677">
    <property type="term" value="F:DNA binding"/>
    <property type="evidence" value="ECO:0007669"/>
    <property type="project" value="UniProtKB-KW"/>
</dbReference>
<keyword evidence="4" id="KW-0233">DNA recombination</keyword>
<dbReference type="GO" id="GO:0006310">
    <property type="term" value="P:DNA recombination"/>
    <property type="evidence" value="ECO:0007669"/>
    <property type="project" value="UniProtKB-KW"/>
</dbReference>
<dbReference type="GO" id="GO:0015074">
    <property type="term" value="P:DNA integration"/>
    <property type="evidence" value="ECO:0007669"/>
    <property type="project" value="UniProtKB-KW"/>
</dbReference>